<keyword evidence="5 6" id="KW-0727">SH2 domain</keyword>
<dbReference type="AlphaFoldDB" id="A0A8T2N659"/>
<dbReference type="InterPro" id="IPR000980">
    <property type="entry name" value="SH2"/>
</dbReference>
<evidence type="ECO:0000256" key="3">
    <source>
        <dbReference type="ARBA" id="ARBA00022700"/>
    </source>
</evidence>
<evidence type="ECO:0000313" key="9">
    <source>
        <dbReference type="EMBL" id="KAG9335773.1"/>
    </source>
</evidence>
<dbReference type="SMART" id="SM00969">
    <property type="entry name" value="SOCS_box"/>
    <property type="match status" value="1"/>
</dbReference>
<dbReference type="GO" id="GO:0046935">
    <property type="term" value="F:1-phosphatidylinositol-3-kinase regulator activity"/>
    <property type="evidence" value="ECO:0007669"/>
    <property type="project" value="TreeGrafter"/>
</dbReference>
<comment type="caution">
    <text evidence="9">The sequence shown here is derived from an EMBL/GenBank/DDBJ whole genome shotgun (WGS) entry which is preliminary data.</text>
</comment>
<protein>
    <recommendedName>
        <fullName evidence="11">Cytokine-inducible SH2-containing protein</fullName>
    </recommendedName>
</protein>
<dbReference type="Gene3D" id="3.30.505.10">
    <property type="entry name" value="SH2 domain"/>
    <property type="match status" value="1"/>
</dbReference>
<organism evidence="9 10">
    <name type="scientific">Albula glossodonta</name>
    <name type="common">roundjaw bonefish</name>
    <dbReference type="NCBI Taxonomy" id="121402"/>
    <lineage>
        <taxon>Eukaryota</taxon>
        <taxon>Metazoa</taxon>
        <taxon>Chordata</taxon>
        <taxon>Craniata</taxon>
        <taxon>Vertebrata</taxon>
        <taxon>Euteleostomi</taxon>
        <taxon>Actinopterygii</taxon>
        <taxon>Neopterygii</taxon>
        <taxon>Teleostei</taxon>
        <taxon>Albuliformes</taxon>
        <taxon>Albulidae</taxon>
        <taxon>Albula</taxon>
    </lineage>
</organism>
<dbReference type="SUPFAM" id="SSF158235">
    <property type="entry name" value="SOCS box-like"/>
    <property type="match status" value="1"/>
</dbReference>
<gene>
    <name evidence="9" type="ORF">JZ751_003684</name>
</gene>
<keyword evidence="3" id="KW-0734">Signal transduction inhibitor</keyword>
<dbReference type="Pfam" id="PF07525">
    <property type="entry name" value="SOCS_box"/>
    <property type="match status" value="1"/>
</dbReference>
<dbReference type="GO" id="GO:0009968">
    <property type="term" value="P:negative regulation of signal transduction"/>
    <property type="evidence" value="ECO:0007669"/>
    <property type="project" value="UniProtKB-KW"/>
</dbReference>
<dbReference type="GO" id="GO:0005942">
    <property type="term" value="C:phosphatidylinositol 3-kinase complex"/>
    <property type="evidence" value="ECO:0007669"/>
    <property type="project" value="TreeGrafter"/>
</dbReference>
<keyword evidence="10" id="KW-1185">Reference proteome</keyword>
<evidence type="ECO:0000259" key="7">
    <source>
        <dbReference type="PROSITE" id="PS50001"/>
    </source>
</evidence>
<dbReference type="InterPro" id="IPR036036">
    <property type="entry name" value="SOCS_box-like_dom_sf"/>
</dbReference>
<dbReference type="Pfam" id="PF00017">
    <property type="entry name" value="SH2"/>
    <property type="match status" value="1"/>
</dbReference>
<dbReference type="PRINTS" id="PR00401">
    <property type="entry name" value="SH2DOMAIN"/>
</dbReference>
<dbReference type="PROSITE" id="PS50225">
    <property type="entry name" value="SOCS"/>
    <property type="match status" value="1"/>
</dbReference>
<dbReference type="GO" id="GO:0046854">
    <property type="term" value="P:phosphatidylinositol phosphate biosynthetic process"/>
    <property type="evidence" value="ECO:0007669"/>
    <property type="project" value="TreeGrafter"/>
</dbReference>
<evidence type="ECO:0000256" key="1">
    <source>
        <dbReference type="ARBA" id="ARBA00004906"/>
    </source>
</evidence>
<proteinExistence type="predicted"/>
<dbReference type="SMART" id="SM00252">
    <property type="entry name" value="SH2"/>
    <property type="match status" value="1"/>
</dbReference>
<dbReference type="Proteomes" id="UP000824540">
    <property type="component" value="Unassembled WGS sequence"/>
</dbReference>
<dbReference type="PANTHER" id="PTHR10155">
    <property type="entry name" value="PHOSPHATIDYLINOSITOL 3-KINASE REGULATORY SUBUNIT"/>
    <property type="match status" value="1"/>
</dbReference>
<dbReference type="InterPro" id="IPR036860">
    <property type="entry name" value="SH2_dom_sf"/>
</dbReference>
<keyword evidence="2" id="KW-0341">Growth regulation</keyword>
<dbReference type="Gene3D" id="1.10.750.20">
    <property type="entry name" value="SOCS box"/>
    <property type="match status" value="1"/>
</dbReference>
<dbReference type="SUPFAM" id="SSF55550">
    <property type="entry name" value="SH2 domain"/>
    <property type="match status" value="1"/>
</dbReference>
<evidence type="ECO:0008006" key="11">
    <source>
        <dbReference type="Google" id="ProtNLM"/>
    </source>
</evidence>
<name>A0A8T2N659_9TELE</name>
<feature type="domain" description="SOCS box" evidence="8">
    <location>
        <begin position="226"/>
        <end position="272"/>
    </location>
</feature>
<evidence type="ECO:0000256" key="6">
    <source>
        <dbReference type="PROSITE-ProRule" id="PRU00191"/>
    </source>
</evidence>
<evidence type="ECO:0000256" key="5">
    <source>
        <dbReference type="ARBA" id="ARBA00022999"/>
    </source>
</evidence>
<feature type="domain" description="SH2" evidence="7">
    <location>
        <begin position="107"/>
        <end position="206"/>
    </location>
</feature>
<evidence type="ECO:0000256" key="4">
    <source>
        <dbReference type="ARBA" id="ARBA00022786"/>
    </source>
</evidence>
<dbReference type="SMART" id="SM00253">
    <property type="entry name" value="SOCS"/>
    <property type="match status" value="1"/>
</dbReference>
<dbReference type="InterPro" id="IPR001496">
    <property type="entry name" value="SOCS_box"/>
</dbReference>
<comment type="pathway">
    <text evidence="1">Protein modification; protein ubiquitination.</text>
</comment>
<dbReference type="FunFam" id="1.10.750.20:FF:000002">
    <property type="entry name" value="Suppressor of cytokine signaling 2"/>
    <property type="match status" value="1"/>
</dbReference>
<sequence length="273" mass="30488">MLLWINKNKIKRFWMGHTQCVSQTRESDTETRGTEGRRRTPATFRAALKPVGVPVKTGRMILPNLVPEKALIPIRLKDPGLETPQRESTKDALRVDSAMAQLTESGWYWGGITATEAKQVLSEAVEGTFLIRDSSNPGYLLTLSVKTSLGPTHLRIAYSDGVFGFDSVAMARPRLRHFEGVVELVQHYALAYQRSACVQDQLKPPEDERGGEDAPQGALESTLQLKLTRPLYKSAPSLQHLCRIAINQHSSSPQDLPLPDRLKAFLLDYPFLL</sequence>
<evidence type="ECO:0000313" key="10">
    <source>
        <dbReference type="Proteomes" id="UP000824540"/>
    </source>
</evidence>
<dbReference type="EMBL" id="JAFBMS010000110">
    <property type="protein sequence ID" value="KAG9335773.1"/>
    <property type="molecule type" value="Genomic_DNA"/>
</dbReference>
<dbReference type="PROSITE" id="PS50001">
    <property type="entry name" value="SH2"/>
    <property type="match status" value="1"/>
</dbReference>
<reference evidence="9" key="1">
    <citation type="thesis" date="2021" institute="BYU ScholarsArchive" country="Provo, UT, USA">
        <title>Applications of and Algorithms for Genome Assembly and Genomic Analyses with an Emphasis on Marine Teleosts.</title>
        <authorList>
            <person name="Pickett B.D."/>
        </authorList>
    </citation>
    <scope>NUCLEOTIDE SEQUENCE</scope>
    <source>
        <strain evidence="9">HI-2016</strain>
    </source>
</reference>
<dbReference type="OrthoDB" id="10063348at2759"/>
<accession>A0A8T2N659</accession>
<evidence type="ECO:0000259" key="8">
    <source>
        <dbReference type="PROSITE" id="PS50225"/>
    </source>
</evidence>
<evidence type="ECO:0000256" key="2">
    <source>
        <dbReference type="ARBA" id="ARBA00022604"/>
    </source>
</evidence>
<dbReference type="PANTHER" id="PTHR10155:SF7">
    <property type="entry name" value="SUPPRESSOR OF CYTOKINE SIGNALING 2"/>
    <property type="match status" value="1"/>
</dbReference>
<keyword evidence="4" id="KW-0833">Ubl conjugation pathway</keyword>
<dbReference type="GO" id="GO:0035556">
    <property type="term" value="P:intracellular signal transduction"/>
    <property type="evidence" value="ECO:0007669"/>
    <property type="project" value="InterPro"/>
</dbReference>